<evidence type="ECO:0000313" key="1">
    <source>
        <dbReference type="EMBL" id="KNZ70814.1"/>
    </source>
</evidence>
<evidence type="ECO:0000313" key="2">
    <source>
        <dbReference type="Proteomes" id="UP000037175"/>
    </source>
</evidence>
<keyword evidence="2" id="KW-1185">Reference proteome</keyword>
<reference evidence="2" key="1">
    <citation type="submission" date="2015-07" db="EMBL/GenBank/DDBJ databases">
        <title>Complete Genome of Thermincola ferriacetica strain Z-0001T.</title>
        <authorList>
            <person name="Lusk B."/>
            <person name="Badalamenti J.P."/>
            <person name="Parameswaran P."/>
            <person name="Bond D.R."/>
            <person name="Torres C.I."/>
        </authorList>
    </citation>
    <scope>NUCLEOTIDE SEQUENCE [LARGE SCALE GENOMIC DNA]</scope>
    <source>
        <strain evidence="2">Z-0001</strain>
    </source>
</reference>
<proteinExistence type="predicted"/>
<protein>
    <submittedName>
        <fullName evidence="1">Uncharacterized protein</fullName>
    </submittedName>
</protein>
<dbReference type="Proteomes" id="UP000037175">
    <property type="component" value="Unassembled WGS sequence"/>
</dbReference>
<organism evidence="1 2">
    <name type="scientific">Thermincola ferriacetica</name>
    <dbReference type="NCBI Taxonomy" id="281456"/>
    <lineage>
        <taxon>Bacteria</taxon>
        <taxon>Bacillati</taxon>
        <taxon>Bacillota</taxon>
        <taxon>Clostridia</taxon>
        <taxon>Eubacteriales</taxon>
        <taxon>Thermincolaceae</taxon>
        <taxon>Thermincola</taxon>
    </lineage>
</organism>
<name>A0A0L6W6T2_9FIRM</name>
<comment type="caution">
    <text evidence="1">The sequence shown here is derived from an EMBL/GenBank/DDBJ whole genome shotgun (WGS) entry which is preliminary data.</text>
</comment>
<dbReference type="PATRIC" id="fig|281456.6.peg.523"/>
<dbReference type="AlphaFoldDB" id="A0A0L6W6T2"/>
<dbReference type="EMBL" id="LGTE01000002">
    <property type="protein sequence ID" value="KNZ70814.1"/>
    <property type="molecule type" value="Genomic_DNA"/>
</dbReference>
<accession>A0A0L6W6T2</accession>
<dbReference type="RefSeq" id="WP_013120488.1">
    <property type="nucleotide sequence ID" value="NZ_LGTE01000002.1"/>
</dbReference>
<sequence>MVNTIIGNEIQKSILKAKIRLDYKGITKPAKFLFGGKSTDQAAEEMRDQQVALLRNVPLQGIKVEDVDMSLDVYTVYDEIQNTHVAYAPVVLTVVADSLEDIVRFVARDEFRKIEILEPDNMVLSRMDTERILFRLSEEMRTYRMQLERRLSTR</sequence>
<gene>
    <name evidence="1" type="ORF">Tfer_0493</name>
</gene>